<dbReference type="EMBL" id="CP028858">
    <property type="protein sequence ID" value="AWB28229.1"/>
    <property type="molecule type" value="Genomic_DNA"/>
</dbReference>
<name>A0A2R4X352_9EURY</name>
<sequence length="328" mass="34245">MTVALVVLMAPAIAGFGASVAVPAAPSDASAPPADSAGAPTQGGGPAPETWSMMPSPADERSAAQAGGSELFADPDDDGLATIVEQRLGTDPHDADTDGDGLPDGAEATCTDALPGADPLHQDLYLEVDSESGESLSDGAIERAEAAFAEAPVSNPDGQSGIDLHVRRDDGDLTLGSPVDTIDRPGSADDIGDVTTAHRDYRTAGHYYVLVADKVAYDGDPEYVGAGQPGVVMFESYPDPFLTASLLVHELGHAFGFDESLPGVDSERYSLDEYPSVMNYNGLYTSLEFSDGSGDLGRDEWAFIADDRHRPPVTCGPNETQTTLDRER</sequence>
<organism evidence="2 3">
    <name type="scientific">Halococcoides cellulosivorans</name>
    <dbReference type="NCBI Taxonomy" id="1679096"/>
    <lineage>
        <taxon>Archaea</taxon>
        <taxon>Methanobacteriati</taxon>
        <taxon>Methanobacteriota</taxon>
        <taxon>Stenosarchaea group</taxon>
        <taxon>Halobacteria</taxon>
        <taxon>Halobacteriales</taxon>
        <taxon>Haloarculaceae</taxon>
        <taxon>Halococcoides</taxon>
    </lineage>
</organism>
<feature type="region of interest" description="Disordered" evidence="1">
    <location>
        <begin position="23"/>
        <end position="76"/>
    </location>
</feature>
<evidence type="ECO:0000313" key="2">
    <source>
        <dbReference type="EMBL" id="AWB28229.1"/>
    </source>
</evidence>
<dbReference type="AlphaFoldDB" id="A0A2R4X352"/>
<accession>A0A2R4X352</accession>
<dbReference type="KEGG" id="harc:HARCEL1_11200"/>
<reference evidence="2 3" key="1">
    <citation type="submission" date="2018-04" db="EMBL/GenBank/DDBJ databases">
        <title>Halococcoides cellulosivorans gen. nov., sp. nov., an extremely halophilic cellulose-utilizing haloarchaeon from hypersaline lakes.</title>
        <authorList>
            <person name="Sorokin D.Y."/>
            <person name="Toshchakov S.V."/>
            <person name="Samarov N.I."/>
            <person name="Korzhenkov A."/>
            <person name="Kublanov I.V."/>
        </authorList>
    </citation>
    <scope>NUCLEOTIDE SEQUENCE [LARGE SCALE GENOMIC DNA]</scope>
    <source>
        <strain evidence="2 3">HArcel1</strain>
    </source>
</reference>
<feature type="region of interest" description="Disordered" evidence="1">
    <location>
        <begin position="88"/>
        <end position="107"/>
    </location>
</feature>
<keyword evidence="3" id="KW-1185">Reference proteome</keyword>
<feature type="compositionally biased region" description="Polar residues" evidence="1">
    <location>
        <begin position="317"/>
        <end position="328"/>
    </location>
</feature>
<evidence type="ECO:0000256" key="1">
    <source>
        <dbReference type="SAM" id="MobiDB-lite"/>
    </source>
</evidence>
<feature type="region of interest" description="Disordered" evidence="1">
    <location>
        <begin position="309"/>
        <end position="328"/>
    </location>
</feature>
<gene>
    <name evidence="2" type="ORF">HARCEL1_11200</name>
</gene>
<dbReference type="RefSeq" id="WP_108383575.1">
    <property type="nucleotide sequence ID" value="NZ_CP028858.1"/>
</dbReference>
<proteinExistence type="predicted"/>
<feature type="compositionally biased region" description="Low complexity" evidence="1">
    <location>
        <begin position="23"/>
        <end position="40"/>
    </location>
</feature>
<dbReference type="SUPFAM" id="SSF55486">
    <property type="entry name" value="Metalloproteases ('zincins'), catalytic domain"/>
    <property type="match status" value="1"/>
</dbReference>
<dbReference type="Proteomes" id="UP000244727">
    <property type="component" value="Chromosome"/>
</dbReference>
<evidence type="ECO:0000313" key="3">
    <source>
        <dbReference type="Proteomes" id="UP000244727"/>
    </source>
</evidence>
<protein>
    <submittedName>
        <fullName evidence="2">Uncharacterized protein</fullName>
    </submittedName>
</protein>
<dbReference type="GeneID" id="36513081"/>